<evidence type="ECO:0000313" key="9">
    <source>
        <dbReference type="Proteomes" id="UP000663464"/>
    </source>
</evidence>
<dbReference type="PANTHER" id="PTHR43483">
    <property type="entry name" value="MEMBRANE TRANSPORTER PROTEIN HI_0806-RELATED"/>
    <property type="match status" value="1"/>
</dbReference>
<dbReference type="EMBL" id="SGKC01000011">
    <property type="protein sequence ID" value="NEZ91742.1"/>
    <property type="molecule type" value="Genomic_DNA"/>
</dbReference>
<evidence type="ECO:0000313" key="8">
    <source>
        <dbReference type="Proteomes" id="UP000473887"/>
    </source>
</evidence>
<reference evidence="6 8" key="2">
    <citation type="submission" date="2019-02" db="EMBL/GenBank/DDBJ databases">
        <title>Genome sequencing of Clostridium botulinum clinical isolates.</title>
        <authorList>
            <person name="Brunt J."/>
            <person name="Van Vliet A.H.M."/>
            <person name="Stringer S.C."/>
            <person name="Grant K.A."/>
            <person name="Carter A.C."/>
            <person name="Peck M.W."/>
        </authorList>
    </citation>
    <scope>NUCLEOTIDE SEQUENCE [LARGE SCALE GENOMIC DNA]</scope>
    <source>
        <strain evidence="6 8">H142660711</strain>
    </source>
</reference>
<feature type="transmembrane region" description="Helical" evidence="5">
    <location>
        <begin position="6"/>
        <end position="26"/>
    </location>
</feature>
<dbReference type="Pfam" id="PF01925">
    <property type="entry name" value="TauE"/>
    <property type="match status" value="2"/>
</dbReference>
<feature type="transmembrane region" description="Helical" evidence="5">
    <location>
        <begin position="208"/>
        <end position="226"/>
    </location>
</feature>
<keyword evidence="5" id="KW-1003">Cell membrane</keyword>
<reference evidence="7 9" key="1">
    <citation type="journal article" date="2014" name="J. Infect. Dis.">
        <title>Molecular characterization of a novel botulinum neurotoxin type H gene.</title>
        <authorList>
            <person name="Dover N."/>
            <person name="Barash J.R."/>
            <person name="Hill K.K."/>
            <person name="Xie G."/>
            <person name="Arnon S.S."/>
        </authorList>
    </citation>
    <scope>NUCLEOTIDE SEQUENCE [LARGE SCALE GENOMIC DNA]</scope>
    <source>
        <strain evidence="7 9">IBCA10-7060</strain>
    </source>
</reference>
<evidence type="ECO:0000313" key="6">
    <source>
        <dbReference type="EMBL" id="NEZ91742.1"/>
    </source>
</evidence>
<feature type="transmembrane region" description="Helical" evidence="5">
    <location>
        <begin position="264"/>
        <end position="285"/>
    </location>
</feature>
<protein>
    <recommendedName>
        <fullName evidence="5">Probable membrane transporter protein</fullName>
    </recommendedName>
</protein>
<feature type="transmembrane region" description="Helical" evidence="5">
    <location>
        <begin position="108"/>
        <end position="126"/>
    </location>
</feature>
<dbReference type="PANTHER" id="PTHR43483:SF3">
    <property type="entry name" value="MEMBRANE TRANSPORTER PROTEIN HI_0806-RELATED"/>
    <property type="match status" value="1"/>
</dbReference>
<dbReference type="Proteomes" id="UP000663464">
    <property type="component" value="Chromosome"/>
</dbReference>
<evidence type="ECO:0000256" key="5">
    <source>
        <dbReference type="RuleBase" id="RU363041"/>
    </source>
</evidence>
<feature type="transmembrane region" description="Helical" evidence="5">
    <location>
        <begin position="238"/>
        <end position="258"/>
    </location>
</feature>
<organism evidence="6 8">
    <name type="scientific">Clostridium botulinum</name>
    <dbReference type="NCBI Taxonomy" id="1491"/>
    <lineage>
        <taxon>Bacteria</taxon>
        <taxon>Bacillati</taxon>
        <taxon>Bacillota</taxon>
        <taxon>Clostridia</taxon>
        <taxon>Eubacteriales</taxon>
        <taxon>Clostridiaceae</taxon>
        <taxon>Clostridium</taxon>
    </lineage>
</organism>
<evidence type="ECO:0000256" key="1">
    <source>
        <dbReference type="ARBA" id="ARBA00004141"/>
    </source>
</evidence>
<evidence type="ECO:0000256" key="2">
    <source>
        <dbReference type="ARBA" id="ARBA00022692"/>
    </source>
</evidence>
<evidence type="ECO:0000256" key="4">
    <source>
        <dbReference type="ARBA" id="ARBA00023136"/>
    </source>
</evidence>
<feature type="transmembrane region" description="Helical" evidence="5">
    <location>
        <begin position="81"/>
        <end position="101"/>
    </location>
</feature>
<keyword evidence="2 5" id="KW-0812">Transmembrane</keyword>
<sequence>MVTKLLLSVLLVLTSYFLFFFLKDYFKSLKKGNLEDNNFFIVGIIGLVVNFFDTLGIGSFAPLTSMLKFFKQTEDKVIPGTLNVGCTVPMILQAFIFMTGIKVEPVTLISMILAAMIGSLFGAEIVSKLDEKKVQFCMGVSLLVVALIILAGQLNLMPAGGNDIGLHGAKLIIAIVGNFILGILMTVGIGLYAPCMALVCVLGMNPKVAFPIMMGSCAFLLPMSSTKFVKNNAYDKKASISISIFGVVGVLIAAFIVKELPVRALTWMVVCVIMYTSITMFKAYYSKKESYETREELA</sequence>
<comment type="similarity">
    <text evidence="5">Belongs to the 4-toluene sulfonate uptake permease (TSUP) (TC 2.A.102) family.</text>
</comment>
<name>A0A0A2HQH4_CLOBO</name>
<feature type="transmembrane region" description="Helical" evidence="5">
    <location>
        <begin position="171"/>
        <end position="193"/>
    </location>
</feature>
<evidence type="ECO:0000313" key="7">
    <source>
        <dbReference type="EMBL" id="QRI52390.1"/>
    </source>
</evidence>
<dbReference type="AlphaFoldDB" id="A0A0A2HQH4"/>
<reference evidence="7" key="3">
    <citation type="submission" date="2021-02" db="EMBL/GenBank/DDBJ databases">
        <authorList>
            <person name="Dover N."/>
            <person name="Barash J.R."/>
            <person name="Bell J.M."/>
            <person name="Sylvester M.D."/>
            <person name="Arnon S."/>
        </authorList>
    </citation>
    <scope>NUCLEOTIDE SEQUENCE</scope>
    <source>
        <strain evidence="7">IBCA10-7060</strain>
    </source>
</reference>
<dbReference type="Proteomes" id="UP000473887">
    <property type="component" value="Unassembled WGS sequence"/>
</dbReference>
<feature type="transmembrane region" description="Helical" evidence="5">
    <location>
        <begin position="38"/>
        <end position="61"/>
    </location>
</feature>
<feature type="transmembrane region" description="Helical" evidence="5">
    <location>
        <begin position="138"/>
        <end position="159"/>
    </location>
</feature>
<dbReference type="InterPro" id="IPR002781">
    <property type="entry name" value="TM_pro_TauE-like"/>
</dbReference>
<comment type="subcellular location">
    <subcellularLocation>
        <location evidence="5">Cell membrane</location>
        <topology evidence="5">Multi-pass membrane protein</topology>
    </subcellularLocation>
    <subcellularLocation>
        <location evidence="1">Membrane</location>
        <topology evidence="1">Multi-pass membrane protein</topology>
    </subcellularLocation>
</comment>
<dbReference type="EMBL" id="CP069280">
    <property type="protein sequence ID" value="QRI52390.1"/>
    <property type="molecule type" value="Genomic_DNA"/>
</dbReference>
<evidence type="ECO:0000256" key="3">
    <source>
        <dbReference type="ARBA" id="ARBA00022989"/>
    </source>
</evidence>
<accession>A0A0A2HQH4</accession>
<dbReference type="RefSeq" id="WP_003362613.1">
    <property type="nucleotide sequence ID" value="NZ_AP025140.1"/>
</dbReference>
<gene>
    <name evidence="6" type="ORF">EXM69_07235</name>
    <name evidence="7" type="ORF">JQS73_13255</name>
</gene>
<proteinExistence type="inferred from homology"/>
<keyword evidence="4 5" id="KW-0472">Membrane</keyword>
<keyword evidence="3 5" id="KW-1133">Transmembrane helix</keyword>
<dbReference type="GO" id="GO:0005886">
    <property type="term" value="C:plasma membrane"/>
    <property type="evidence" value="ECO:0007669"/>
    <property type="project" value="UniProtKB-SubCell"/>
</dbReference>